<dbReference type="InterPro" id="IPR037151">
    <property type="entry name" value="AlkB-like_sf"/>
</dbReference>
<dbReference type="InterPro" id="IPR032870">
    <property type="entry name" value="ALKBH7-like"/>
</dbReference>
<sequence>MPLSTDYDIGLQFGDTPNEAEDWTRMVESPAEECSPSGQVDDSDSDYDSLFDGDEDFEVFSDGAQAGITAVVSSSRRTAPNVPGLFFDPTILISMDLADQLWESCMGAYFRDRDVNQVMLFERARSTDPHARALLATVDDKPNPSLADQLSLVVPIEDRGRDGSTLGLPKYLLDLLDTLDTLLRDTLPPETHTLLFPRDDTSSQARQVILNHYKPGEGISPHVDLLKRYGDGIIGVSLHSGCVMRFARADTDADGGTGSDSTAVQKMNGVLPDKQIAAGTDNTRTTNHEMKNGNGNGPDSEHSVYLPARSIIVMSGEARYEWTHGIAQIKEDIIQDEDGISTESVPRGERLSITYRWLLPGAEIVGG</sequence>
<dbReference type="PROSITE" id="PS51471">
    <property type="entry name" value="FE2OG_OXY"/>
    <property type="match status" value="1"/>
</dbReference>
<dbReference type="InterPro" id="IPR005123">
    <property type="entry name" value="Oxoglu/Fe-dep_dioxygenase_dom"/>
</dbReference>
<dbReference type="OrthoDB" id="412814at2759"/>
<proteinExistence type="predicted"/>
<evidence type="ECO:0000259" key="2">
    <source>
        <dbReference type="PROSITE" id="PS51471"/>
    </source>
</evidence>
<reference evidence="3 4" key="1">
    <citation type="submission" date="2019-02" db="EMBL/GenBank/DDBJ databases">
        <title>Genome sequencing of the rare red list fungi Phellinidium pouzarii.</title>
        <authorList>
            <person name="Buettner E."/>
            <person name="Kellner H."/>
        </authorList>
    </citation>
    <scope>NUCLEOTIDE SEQUENCE [LARGE SCALE GENOMIC DNA]</scope>
    <source>
        <strain evidence="3 4">DSM 108285</strain>
    </source>
</reference>
<evidence type="ECO:0000256" key="1">
    <source>
        <dbReference type="SAM" id="MobiDB-lite"/>
    </source>
</evidence>
<dbReference type="Pfam" id="PF13532">
    <property type="entry name" value="2OG-FeII_Oxy_2"/>
    <property type="match status" value="1"/>
</dbReference>
<dbReference type="PANTHER" id="PTHR21052">
    <property type="entry name" value="SPERMATOGENESIS ASSOCIATED 11-RELATED"/>
    <property type="match status" value="1"/>
</dbReference>
<feature type="domain" description="Fe2OG dioxygenase" evidence="2">
    <location>
        <begin position="201"/>
        <end position="359"/>
    </location>
</feature>
<dbReference type="GO" id="GO:0006974">
    <property type="term" value="P:DNA damage response"/>
    <property type="evidence" value="ECO:0007669"/>
    <property type="project" value="InterPro"/>
</dbReference>
<dbReference type="GO" id="GO:0006631">
    <property type="term" value="P:fatty acid metabolic process"/>
    <property type="evidence" value="ECO:0007669"/>
    <property type="project" value="TreeGrafter"/>
</dbReference>
<keyword evidence="4" id="KW-1185">Reference proteome</keyword>
<dbReference type="InterPro" id="IPR027450">
    <property type="entry name" value="AlkB-like"/>
</dbReference>
<gene>
    <name evidence="3" type="ORF">EW145_g4968</name>
</gene>
<evidence type="ECO:0000313" key="4">
    <source>
        <dbReference type="Proteomes" id="UP000308199"/>
    </source>
</evidence>
<feature type="region of interest" description="Disordered" evidence="1">
    <location>
        <begin position="1"/>
        <end position="21"/>
    </location>
</feature>
<dbReference type="Gene3D" id="2.60.120.590">
    <property type="entry name" value="Alpha-ketoglutarate-dependent dioxygenase AlkB-like"/>
    <property type="match status" value="1"/>
</dbReference>
<organism evidence="3 4">
    <name type="scientific">Phellinidium pouzarii</name>
    <dbReference type="NCBI Taxonomy" id="167371"/>
    <lineage>
        <taxon>Eukaryota</taxon>
        <taxon>Fungi</taxon>
        <taxon>Dikarya</taxon>
        <taxon>Basidiomycota</taxon>
        <taxon>Agaricomycotina</taxon>
        <taxon>Agaricomycetes</taxon>
        <taxon>Hymenochaetales</taxon>
        <taxon>Hymenochaetaceae</taxon>
        <taxon>Phellinidium</taxon>
    </lineage>
</organism>
<dbReference type="Proteomes" id="UP000308199">
    <property type="component" value="Unassembled WGS sequence"/>
</dbReference>
<evidence type="ECO:0000313" key="3">
    <source>
        <dbReference type="EMBL" id="THH05201.1"/>
    </source>
</evidence>
<dbReference type="GO" id="GO:0005759">
    <property type="term" value="C:mitochondrial matrix"/>
    <property type="evidence" value="ECO:0007669"/>
    <property type="project" value="TreeGrafter"/>
</dbReference>
<accession>A0A4S4L320</accession>
<comment type="caution">
    <text evidence="3">The sequence shown here is derived from an EMBL/GenBank/DDBJ whole genome shotgun (WGS) entry which is preliminary data.</text>
</comment>
<dbReference type="SUPFAM" id="SSF51197">
    <property type="entry name" value="Clavaminate synthase-like"/>
    <property type="match status" value="1"/>
</dbReference>
<dbReference type="EMBL" id="SGPK01000279">
    <property type="protein sequence ID" value="THH05201.1"/>
    <property type="molecule type" value="Genomic_DNA"/>
</dbReference>
<name>A0A4S4L320_9AGAM</name>
<protein>
    <recommendedName>
        <fullName evidence="2">Fe2OG dioxygenase domain-containing protein</fullName>
    </recommendedName>
</protein>
<dbReference type="PANTHER" id="PTHR21052:SF0">
    <property type="entry name" value="ALPHA-KETOGLUTARATE-DEPENDENT DIOXYGENASE ALKB HOMOLOG 7, MITOCHONDRIAL"/>
    <property type="match status" value="1"/>
</dbReference>
<dbReference type="AlphaFoldDB" id="A0A4S4L320"/>